<evidence type="ECO:0000256" key="2">
    <source>
        <dbReference type="ARBA" id="ARBA00023125"/>
    </source>
</evidence>
<evidence type="ECO:0000259" key="4">
    <source>
        <dbReference type="PROSITE" id="PS50995"/>
    </source>
</evidence>
<protein>
    <submittedName>
        <fullName evidence="6">MarR family transcriptional regulator</fullName>
    </submittedName>
</protein>
<dbReference type="Proteomes" id="UP000623509">
    <property type="component" value="Unassembled WGS sequence"/>
</dbReference>
<dbReference type="PANTHER" id="PTHR33164">
    <property type="entry name" value="TRANSCRIPTIONAL REGULATOR, MARR FAMILY"/>
    <property type="match status" value="1"/>
</dbReference>
<reference evidence="5 8" key="1">
    <citation type="submission" date="2016-08" db="EMBL/GenBank/DDBJ databases">
        <title>Candidatus Dactylopiibacterium carminicum genome sequence.</title>
        <authorList>
            <person name="Ramirez-Puebla S.T."/>
            <person name="Ormeno-Orrillo E."/>
            <person name="Vera-Ponce De Leon A."/>
            <person name="Luis L."/>
            <person name="Sanchez-Flores A."/>
            <person name="Monica R."/>
            <person name="Martinez-Romero E."/>
        </authorList>
    </citation>
    <scope>NUCLEOTIDE SEQUENCE [LARGE SCALE GENOMIC DNA]</scope>
    <source>
        <strain evidence="5">END1</strain>
    </source>
</reference>
<dbReference type="InterPro" id="IPR000835">
    <property type="entry name" value="HTH_MarR-typ"/>
</dbReference>
<keyword evidence="1" id="KW-0805">Transcription regulation</keyword>
<dbReference type="InterPro" id="IPR011991">
    <property type="entry name" value="ArsR-like_HTH"/>
</dbReference>
<reference evidence="6 7" key="2">
    <citation type="submission" date="2017-07" db="EMBL/GenBank/DDBJ databases">
        <title>Candidatus Dactylopiibacterium carminicum, a nitrogen-fixing symbiont of the cochineal insect Dactylopius coccus and Dactylopius opuntiae (Hemiptera: Coccoidea: Dactylopiidae).</title>
        <authorList>
            <person name="Vera A."/>
        </authorList>
    </citation>
    <scope>NUCLEOTIDE SEQUENCE [LARGE SCALE GENOMIC DNA]</scope>
    <source>
        <strain evidence="6 7">NFDCM</strain>
    </source>
</reference>
<dbReference type="CDD" id="cd00090">
    <property type="entry name" value="HTH_ARSR"/>
    <property type="match status" value="1"/>
</dbReference>
<dbReference type="Pfam" id="PF12802">
    <property type="entry name" value="MarR_2"/>
    <property type="match status" value="1"/>
</dbReference>
<evidence type="ECO:0000256" key="1">
    <source>
        <dbReference type="ARBA" id="ARBA00023015"/>
    </source>
</evidence>
<dbReference type="AlphaFoldDB" id="A0A272ETE2"/>
<evidence type="ECO:0000313" key="8">
    <source>
        <dbReference type="Proteomes" id="UP000623509"/>
    </source>
</evidence>
<dbReference type="SUPFAM" id="SSF46785">
    <property type="entry name" value="Winged helix' DNA-binding domain"/>
    <property type="match status" value="1"/>
</dbReference>
<keyword evidence="8" id="KW-1185">Reference proteome</keyword>
<keyword evidence="2" id="KW-0238">DNA-binding</keyword>
<comment type="caution">
    <text evidence="6">The sequence shown here is derived from an EMBL/GenBank/DDBJ whole genome shotgun (WGS) entry which is preliminary data.</text>
</comment>
<accession>A0A272ETE2</accession>
<gene>
    <name evidence="5" type="ORF">BGI27_08360</name>
    <name evidence="6" type="ORF">CGU29_08010</name>
</gene>
<dbReference type="EMBL" id="MDUX01000022">
    <property type="protein sequence ID" value="KAF7599364.1"/>
    <property type="molecule type" value="Genomic_DNA"/>
</dbReference>
<dbReference type="InterPro" id="IPR039422">
    <property type="entry name" value="MarR/SlyA-like"/>
</dbReference>
<dbReference type="PROSITE" id="PS50995">
    <property type="entry name" value="HTH_MARR_2"/>
    <property type="match status" value="1"/>
</dbReference>
<dbReference type="EMBL" id="NMRN01000018">
    <property type="protein sequence ID" value="PAS93374.1"/>
    <property type="molecule type" value="Genomic_DNA"/>
</dbReference>
<organism evidence="6 7">
    <name type="scientific">Candidatus Dactylopiibacterium carminicum</name>
    <dbReference type="NCBI Taxonomy" id="857335"/>
    <lineage>
        <taxon>Bacteria</taxon>
        <taxon>Pseudomonadati</taxon>
        <taxon>Pseudomonadota</taxon>
        <taxon>Betaproteobacteria</taxon>
        <taxon>Rhodocyclales</taxon>
        <taxon>Rhodocyclaceae</taxon>
        <taxon>Candidatus Dactylopiibacterium</taxon>
    </lineage>
</organism>
<dbReference type="Proteomes" id="UP000216107">
    <property type="component" value="Unassembled WGS sequence"/>
</dbReference>
<dbReference type="PANTHER" id="PTHR33164:SF44">
    <property type="entry name" value="TRANSCRIPTIONAL REGULATORY PROTEIN"/>
    <property type="match status" value="1"/>
</dbReference>
<dbReference type="OrthoDB" id="9799368at2"/>
<evidence type="ECO:0000313" key="7">
    <source>
        <dbReference type="Proteomes" id="UP000216107"/>
    </source>
</evidence>
<dbReference type="PROSITE" id="PS01117">
    <property type="entry name" value="HTH_MARR_1"/>
    <property type="match status" value="1"/>
</dbReference>
<dbReference type="RefSeq" id="WP_095524434.1">
    <property type="nucleotide sequence ID" value="NZ_MDUX01000022.1"/>
</dbReference>
<dbReference type="GO" id="GO:0006950">
    <property type="term" value="P:response to stress"/>
    <property type="evidence" value="ECO:0007669"/>
    <property type="project" value="TreeGrafter"/>
</dbReference>
<dbReference type="GO" id="GO:0003700">
    <property type="term" value="F:DNA-binding transcription factor activity"/>
    <property type="evidence" value="ECO:0007669"/>
    <property type="project" value="InterPro"/>
</dbReference>
<dbReference type="InterPro" id="IPR036390">
    <property type="entry name" value="WH_DNA-bd_sf"/>
</dbReference>
<evidence type="ECO:0000313" key="6">
    <source>
        <dbReference type="EMBL" id="PAS93374.1"/>
    </source>
</evidence>
<feature type="domain" description="HTH marR-type" evidence="4">
    <location>
        <begin position="10"/>
        <end position="145"/>
    </location>
</feature>
<dbReference type="SMART" id="SM00347">
    <property type="entry name" value="HTH_MARR"/>
    <property type="match status" value="1"/>
</dbReference>
<dbReference type="GO" id="GO:0003677">
    <property type="term" value="F:DNA binding"/>
    <property type="evidence" value="ECO:0007669"/>
    <property type="project" value="UniProtKB-KW"/>
</dbReference>
<sequence length="148" mass="16180">MVDVNLLPGDDDPFAPIELIFYAFRAFTAKPDAILAERGLARLHHRILYFVARHPGRRVSDLLAILGVSKQALHGPLKQLVAMGLVEVSPDPGDGRARCLSLSSEGAELEARLSQTQRELLERVFAEQGEAAELAWRKVMRGLAGSAP</sequence>
<proteinExistence type="predicted"/>
<dbReference type="Gene3D" id="1.10.10.10">
    <property type="entry name" value="Winged helix-like DNA-binding domain superfamily/Winged helix DNA-binding domain"/>
    <property type="match status" value="1"/>
</dbReference>
<evidence type="ECO:0000256" key="3">
    <source>
        <dbReference type="ARBA" id="ARBA00023163"/>
    </source>
</evidence>
<keyword evidence="3" id="KW-0804">Transcription</keyword>
<name>A0A272ETE2_9RHOO</name>
<evidence type="ECO:0000313" key="5">
    <source>
        <dbReference type="EMBL" id="KAF7599364.1"/>
    </source>
</evidence>
<dbReference type="InterPro" id="IPR023187">
    <property type="entry name" value="Tscrpt_reg_MarR-type_CS"/>
</dbReference>
<dbReference type="InterPro" id="IPR036388">
    <property type="entry name" value="WH-like_DNA-bd_sf"/>
</dbReference>